<dbReference type="KEGG" id="oni:Osc7112_4876"/>
<evidence type="ECO:0000313" key="2">
    <source>
        <dbReference type="Proteomes" id="UP000010478"/>
    </source>
</evidence>
<protein>
    <submittedName>
        <fullName evidence="1">Uncharacterized protein</fullName>
    </submittedName>
</protein>
<dbReference type="EMBL" id="CP003614">
    <property type="protein sequence ID" value="AFZ09144.1"/>
    <property type="molecule type" value="Genomic_DNA"/>
</dbReference>
<accession>K9VNL6</accession>
<dbReference type="Proteomes" id="UP000010478">
    <property type="component" value="Chromosome"/>
</dbReference>
<name>K9VNL6_9CYAN</name>
<dbReference type="AlphaFoldDB" id="K9VNL6"/>
<proteinExistence type="predicted"/>
<gene>
    <name evidence="1" type="ORF">Osc7112_4876</name>
</gene>
<sequence length="35" mass="3882">MSGGILHVGAGRVYEIPSFQQLWLVKPAPDDREQS</sequence>
<reference evidence="1 2" key="1">
    <citation type="submission" date="2012-05" db="EMBL/GenBank/DDBJ databases">
        <title>Finished chromosome of genome of Oscillatoria sp. PCC 7112.</title>
        <authorList>
            <consortium name="US DOE Joint Genome Institute"/>
            <person name="Gugger M."/>
            <person name="Coursin T."/>
            <person name="Rippka R."/>
            <person name="Tandeau De Marsac N."/>
            <person name="Huntemann M."/>
            <person name="Wei C.-L."/>
            <person name="Han J."/>
            <person name="Detter J.C."/>
            <person name="Han C."/>
            <person name="Tapia R."/>
            <person name="Davenport K."/>
            <person name="Daligault H."/>
            <person name="Erkkila T."/>
            <person name="Gu W."/>
            <person name="Munk A.C.C."/>
            <person name="Teshima H."/>
            <person name="Xu Y."/>
            <person name="Chain P."/>
            <person name="Chen A."/>
            <person name="Krypides N."/>
            <person name="Mavromatis K."/>
            <person name="Markowitz V."/>
            <person name="Szeto E."/>
            <person name="Ivanova N."/>
            <person name="Mikhailova N."/>
            <person name="Ovchinnikova G."/>
            <person name="Pagani I."/>
            <person name="Pati A."/>
            <person name="Goodwin L."/>
            <person name="Peters L."/>
            <person name="Pitluck S."/>
            <person name="Woyke T."/>
            <person name="Kerfeld C."/>
        </authorList>
    </citation>
    <scope>NUCLEOTIDE SEQUENCE [LARGE SCALE GENOMIC DNA]</scope>
    <source>
        <strain evidence="1 2">PCC 7112</strain>
    </source>
</reference>
<evidence type="ECO:0000313" key="1">
    <source>
        <dbReference type="EMBL" id="AFZ09144.1"/>
    </source>
</evidence>
<dbReference type="STRING" id="179408.Osc7112_4876"/>
<keyword evidence="2" id="KW-1185">Reference proteome</keyword>
<organism evidence="1 2">
    <name type="scientific">Phormidium nigroviride PCC 7112</name>
    <dbReference type="NCBI Taxonomy" id="179408"/>
    <lineage>
        <taxon>Bacteria</taxon>
        <taxon>Bacillati</taxon>
        <taxon>Cyanobacteriota</taxon>
        <taxon>Cyanophyceae</taxon>
        <taxon>Oscillatoriophycideae</taxon>
        <taxon>Oscillatoriales</taxon>
        <taxon>Oscillatoriaceae</taxon>
        <taxon>Phormidium</taxon>
    </lineage>
</organism>
<dbReference type="HOGENOM" id="CLU_3366188_0_0_3"/>